<gene>
    <name evidence="1" type="ORF">J5U18_11885</name>
</gene>
<reference evidence="1" key="1">
    <citation type="submission" date="2021-03" db="EMBL/GenBank/DDBJ databases">
        <authorList>
            <person name="Lu T."/>
            <person name="Wang Q."/>
            <person name="Han X."/>
        </authorList>
    </citation>
    <scope>NUCLEOTIDE SEQUENCE</scope>
    <source>
        <strain evidence="1">WQ 2009</strain>
    </source>
</reference>
<dbReference type="RefSeq" id="WP_353547752.1">
    <property type="nucleotide sequence ID" value="NZ_JAGKSB010000015.1"/>
</dbReference>
<name>A0A8T4HD71_9SPHI</name>
<dbReference type="Proteomes" id="UP000679691">
    <property type="component" value="Unassembled WGS sequence"/>
</dbReference>
<evidence type="ECO:0000313" key="2">
    <source>
        <dbReference type="Proteomes" id="UP000679691"/>
    </source>
</evidence>
<dbReference type="AlphaFoldDB" id="A0A8T4HD71"/>
<protein>
    <submittedName>
        <fullName evidence="1">Uncharacterized protein</fullName>
    </submittedName>
</protein>
<accession>A0A8T4HD71</accession>
<comment type="caution">
    <text evidence="1">The sequence shown here is derived from an EMBL/GenBank/DDBJ whole genome shotgun (WGS) entry which is preliminary data.</text>
</comment>
<keyword evidence="2" id="KW-1185">Reference proteome</keyword>
<evidence type="ECO:0000313" key="1">
    <source>
        <dbReference type="EMBL" id="MBP3944245.1"/>
    </source>
</evidence>
<organism evidence="1 2">
    <name type="scientific">Rhinopithecimicrobium faecis</name>
    <dbReference type="NCBI Taxonomy" id="2820698"/>
    <lineage>
        <taxon>Bacteria</taxon>
        <taxon>Pseudomonadati</taxon>
        <taxon>Bacteroidota</taxon>
        <taxon>Sphingobacteriia</taxon>
        <taxon>Sphingobacteriales</taxon>
        <taxon>Sphingobacteriaceae</taxon>
        <taxon>Rhinopithecimicrobium</taxon>
    </lineage>
</organism>
<sequence>MDGKLKIIIGLLIKKTKAKELSWSQLDENAYSVNFLNNKIIINNYFISFREKRKINFLILNAKNEVVTSISEDGDKDLKELYKFANNNYYNLDATMDDIILALM</sequence>
<proteinExistence type="predicted"/>
<dbReference type="EMBL" id="JAGKSB010000015">
    <property type="protein sequence ID" value="MBP3944245.1"/>
    <property type="molecule type" value="Genomic_DNA"/>
</dbReference>